<organism evidence="2 3">
    <name type="scientific">Laccaria amethystina LaAM-08-1</name>
    <dbReference type="NCBI Taxonomy" id="1095629"/>
    <lineage>
        <taxon>Eukaryota</taxon>
        <taxon>Fungi</taxon>
        <taxon>Dikarya</taxon>
        <taxon>Basidiomycota</taxon>
        <taxon>Agaricomycotina</taxon>
        <taxon>Agaricomycetes</taxon>
        <taxon>Agaricomycetidae</taxon>
        <taxon>Agaricales</taxon>
        <taxon>Agaricineae</taxon>
        <taxon>Hydnangiaceae</taxon>
        <taxon>Laccaria</taxon>
    </lineage>
</organism>
<evidence type="ECO:0000313" key="2">
    <source>
        <dbReference type="EMBL" id="KIK04947.1"/>
    </source>
</evidence>
<dbReference type="InterPro" id="IPR016197">
    <property type="entry name" value="Chromo-like_dom_sf"/>
</dbReference>
<evidence type="ECO:0000313" key="3">
    <source>
        <dbReference type="Proteomes" id="UP000054477"/>
    </source>
</evidence>
<name>A0A0C9Y4C6_9AGAR</name>
<dbReference type="SUPFAM" id="SSF54160">
    <property type="entry name" value="Chromo domain-like"/>
    <property type="match status" value="1"/>
</dbReference>
<accession>A0A0C9Y4C6</accession>
<dbReference type="AlphaFoldDB" id="A0A0C9Y4C6"/>
<dbReference type="OrthoDB" id="3211671at2759"/>
<keyword evidence="3" id="KW-1185">Reference proteome</keyword>
<dbReference type="Pfam" id="PF24626">
    <property type="entry name" value="SH3_Tf2-1"/>
    <property type="match status" value="1"/>
</dbReference>
<reference evidence="3" key="2">
    <citation type="submission" date="2015-01" db="EMBL/GenBank/DDBJ databases">
        <title>Evolutionary Origins and Diversification of the Mycorrhizal Mutualists.</title>
        <authorList>
            <consortium name="DOE Joint Genome Institute"/>
            <consortium name="Mycorrhizal Genomics Consortium"/>
            <person name="Kohler A."/>
            <person name="Kuo A."/>
            <person name="Nagy L.G."/>
            <person name="Floudas D."/>
            <person name="Copeland A."/>
            <person name="Barry K.W."/>
            <person name="Cichocki N."/>
            <person name="Veneault-Fourrey C."/>
            <person name="LaButti K."/>
            <person name="Lindquist E.A."/>
            <person name="Lipzen A."/>
            <person name="Lundell T."/>
            <person name="Morin E."/>
            <person name="Murat C."/>
            <person name="Riley R."/>
            <person name="Ohm R."/>
            <person name="Sun H."/>
            <person name="Tunlid A."/>
            <person name="Henrissat B."/>
            <person name="Grigoriev I.V."/>
            <person name="Hibbett D.S."/>
            <person name="Martin F."/>
        </authorList>
    </citation>
    <scope>NUCLEOTIDE SEQUENCE [LARGE SCALE GENOMIC DNA]</scope>
    <source>
        <strain evidence="3">LaAM-08-1</strain>
    </source>
</reference>
<dbReference type="EMBL" id="KN838564">
    <property type="protein sequence ID" value="KIK04947.1"/>
    <property type="molecule type" value="Genomic_DNA"/>
</dbReference>
<dbReference type="InterPro" id="IPR056924">
    <property type="entry name" value="SH3_Tf2-1"/>
</dbReference>
<feature type="domain" description="Tf2-1-like SH3-like" evidence="1">
    <location>
        <begin position="31"/>
        <end position="79"/>
    </location>
</feature>
<reference evidence="2 3" key="1">
    <citation type="submission" date="2014-04" db="EMBL/GenBank/DDBJ databases">
        <authorList>
            <consortium name="DOE Joint Genome Institute"/>
            <person name="Kuo A."/>
            <person name="Kohler A."/>
            <person name="Nagy L.G."/>
            <person name="Floudas D."/>
            <person name="Copeland A."/>
            <person name="Barry K.W."/>
            <person name="Cichocki N."/>
            <person name="Veneault-Fourrey C."/>
            <person name="LaButti K."/>
            <person name="Lindquist E.A."/>
            <person name="Lipzen A."/>
            <person name="Lundell T."/>
            <person name="Morin E."/>
            <person name="Murat C."/>
            <person name="Sun H."/>
            <person name="Tunlid A."/>
            <person name="Henrissat B."/>
            <person name="Grigoriev I.V."/>
            <person name="Hibbett D.S."/>
            <person name="Martin F."/>
            <person name="Nordberg H.P."/>
            <person name="Cantor M.N."/>
            <person name="Hua S.X."/>
        </authorList>
    </citation>
    <scope>NUCLEOTIDE SEQUENCE [LARGE SCALE GENOMIC DNA]</scope>
    <source>
        <strain evidence="2 3">LaAM-08-1</strain>
    </source>
</reference>
<dbReference type="STRING" id="1095629.A0A0C9Y4C6"/>
<gene>
    <name evidence="2" type="ORF">K443DRAFT_4140</name>
</gene>
<sequence>MSAHDSILAARVKQTRTANRRHQLSPFKEDNLVYISTKNMSIPKKLARKLVPKYVGPYLIIKDYGNNSYKVKISARLKQREIHVPNDDRLFPGRLDNQIWEFEDAEHEWAVERIKSHSGAKTNALFEIVWKSGDITWLPYHKINHLDALQQYYDLLDVDSVADLLEGHGKPPKNDLQILLGHIDLIEVNSFEGLYPS</sequence>
<dbReference type="Proteomes" id="UP000054477">
    <property type="component" value="Unassembled WGS sequence"/>
</dbReference>
<evidence type="ECO:0000259" key="1">
    <source>
        <dbReference type="Pfam" id="PF24626"/>
    </source>
</evidence>
<proteinExistence type="predicted"/>
<protein>
    <submittedName>
        <fullName evidence="2">Unplaced genomic scaffold K443scaffold_29, whole genome shotgun sequence</fullName>
    </submittedName>
</protein>
<dbReference type="HOGENOM" id="CLU_132807_0_0_1"/>